<gene>
    <name evidence="2" type="ORF">FHS03_003552</name>
</gene>
<evidence type="ECO:0000256" key="1">
    <source>
        <dbReference type="SAM" id="MobiDB-lite"/>
    </source>
</evidence>
<comment type="caution">
    <text evidence="2">The sequence shown here is derived from an EMBL/GenBank/DDBJ whole genome shotgun (WGS) entry which is preliminary data.</text>
</comment>
<feature type="region of interest" description="Disordered" evidence="1">
    <location>
        <begin position="32"/>
        <end position="97"/>
    </location>
</feature>
<dbReference type="RefSeq" id="WP_183442263.1">
    <property type="nucleotide sequence ID" value="NZ_JACHXD010000010.1"/>
</dbReference>
<dbReference type="AlphaFoldDB" id="A0A7W5FV08"/>
<proteinExistence type="predicted"/>
<sequence>MAVSAIAGVSSGAYVQQVNNAAAERRVEQARLAEQDQARREADVARTEQQNVARRQAQQTSDAEAAQQRDFLTRQQLQSQNNQPPAPAPGSRVNEVV</sequence>
<dbReference type="EMBL" id="JACHXD010000010">
    <property type="protein sequence ID" value="MBB3120485.1"/>
    <property type="molecule type" value="Genomic_DNA"/>
</dbReference>
<feature type="compositionally biased region" description="Basic and acidic residues" evidence="1">
    <location>
        <begin position="32"/>
        <end position="46"/>
    </location>
</feature>
<organism evidence="2 3">
    <name type="scientific">Pseudoduganella violacea</name>
    <dbReference type="NCBI Taxonomy" id="1715466"/>
    <lineage>
        <taxon>Bacteria</taxon>
        <taxon>Pseudomonadati</taxon>
        <taxon>Pseudomonadota</taxon>
        <taxon>Betaproteobacteria</taxon>
        <taxon>Burkholderiales</taxon>
        <taxon>Oxalobacteraceae</taxon>
        <taxon>Telluria group</taxon>
        <taxon>Pseudoduganella</taxon>
    </lineage>
</organism>
<feature type="compositionally biased region" description="Polar residues" evidence="1">
    <location>
        <begin position="47"/>
        <end position="62"/>
    </location>
</feature>
<protein>
    <submittedName>
        <fullName evidence="2">Uncharacterized protein</fullName>
    </submittedName>
</protein>
<accession>A0A7W5FV08</accession>
<name>A0A7W5FV08_9BURK</name>
<dbReference type="Proteomes" id="UP000541535">
    <property type="component" value="Unassembled WGS sequence"/>
</dbReference>
<evidence type="ECO:0000313" key="2">
    <source>
        <dbReference type="EMBL" id="MBB3120485.1"/>
    </source>
</evidence>
<keyword evidence="3" id="KW-1185">Reference proteome</keyword>
<evidence type="ECO:0000313" key="3">
    <source>
        <dbReference type="Proteomes" id="UP000541535"/>
    </source>
</evidence>
<reference evidence="2 3" key="1">
    <citation type="submission" date="2020-08" db="EMBL/GenBank/DDBJ databases">
        <title>Genomic Encyclopedia of Type Strains, Phase III (KMG-III): the genomes of soil and plant-associated and newly described type strains.</title>
        <authorList>
            <person name="Whitman W."/>
        </authorList>
    </citation>
    <scope>NUCLEOTIDE SEQUENCE [LARGE SCALE GENOMIC DNA]</scope>
    <source>
        <strain evidence="2 3">CECT 8897</strain>
    </source>
</reference>